<proteinExistence type="predicted"/>
<dbReference type="RefSeq" id="WP_042116111.1">
    <property type="nucleotide sequence ID" value="NZ_CABPSX010000006.1"/>
</dbReference>
<accession>A0A5E5P6F2</accession>
<dbReference type="EMBL" id="CABPSX010000006">
    <property type="protein sequence ID" value="VVG72102.1"/>
    <property type="molecule type" value="Genomic_DNA"/>
</dbReference>
<reference evidence="1 2" key="1">
    <citation type="submission" date="2019-08" db="EMBL/GenBank/DDBJ databases">
        <authorList>
            <person name="Peeters C."/>
        </authorList>
    </citation>
    <scope>NUCLEOTIDE SEQUENCE [LARGE SCALE GENOMIC DNA]</scope>
    <source>
        <strain evidence="1 2">LMG 18089</strain>
    </source>
</reference>
<gene>
    <name evidence="1" type="ORF">PAP18089_03095</name>
</gene>
<dbReference type="AlphaFoldDB" id="A0A5E5P6F2"/>
<sequence>MISLTPLIEHMKPKPADFDGVWFRQVGGAAEFAQLRPDALPLPAAWVVRAADKVRHAGERAEDLTLTFDVVIAIENARSHKPGDTDDALLKYRHAVKTLLLGWQLPTDAHPIKFSGGQVLEYTEGDLYWRDRYEFEALITNYLPDPPEFDRLNNVGEKL</sequence>
<name>A0A5E5P6F2_9BURK</name>
<evidence type="ECO:0000313" key="2">
    <source>
        <dbReference type="Proteomes" id="UP000364291"/>
    </source>
</evidence>
<protein>
    <submittedName>
        <fullName evidence="1">Bacteriophage protein</fullName>
    </submittedName>
</protein>
<organism evidence="1 2">
    <name type="scientific">Pandoraea apista</name>
    <dbReference type="NCBI Taxonomy" id="93218"/>
    <lineage>
        <taxon>Bacteria</taxon>
        <taxon>Pseudomonadati</taxon>
        <taxon>Pseudomonadota</taxon>
        <taxon>Betaproteobacteria</taxon>
        <taxon>Burkholderiales</taxon>
        <taxon>Burkholderiaceae</taxon>
        <taxon>Pandoraea</taxon>
    </lineage>
</organism>
<evidence type="ECO:0000313" key="1">
    <source>
        <dbReference type="EMBL" id="VVG72102.1"/>
    </source>
</evidence>
<dbReference type="Proteomes" id="UP000364291">
    <property type="component" value="Unassembled WGS sequence"/>
</dbReference>
<dbReference type="InterPro" id="IPR056912">
    <property type="entry name" value="Phage_JBD30_tail_term-like"/>
</dbReference>
<dbReference type="KEGG" id="papi:SG18_21060"/>
<dbReference type="Pfam" id="PF23840">
    <property type="entry name" value="Phage_tail_terminator"/>
    <property type="match status" value="1"/>
</dbReference>
<dbReference type="OrthoDB" id="9179571at2"/>